<keyword evidence="3" id="KW-1185">Reference proteome</keyword>
<accession>A0A9P6REW7</accession>
<evidence type="ECO:0000313" key="2">
    <source>
        <dbReference type="EMBL" id="KAG0318081.1"/>
    </source>
</evidence>
<dbReference type="OrthoDB" id="2441436at2759"/>
<dbReference type="InterPro" id="IPR001680">
    <property type="entry name" value="WD40_rpt"/>
</dbReference>
<keyword evidence="1" id="KW-0853">WD repeat</keyword>
<evidence type="ECO:0000313" key="3">
    <source>
        <dbReference type="Proteomes" id="UP000823405"/>
    </source>
</evidence>
<proteinExistence type="predicted"/>
<reference evidence="2" key="1">
    <citation type="journal article" date="2020" name="Fungal Divers.">
        <title>Resolving the Mortierellaceae phylogeny through synthesis of multi-gene phylogenetics and phylogenomics.</title>
        <authorList>
            <person name="Vandepol N."/>
            <person name="Liber J."/>
            <person name="Desiro A."/>
            <person name="Na H."/>
            <person name="Kennedy M."/>
            <person name="Barry K."/>
            <person name="Grigoriev I.V."/>
            <person name="Miller A.N."/>
            <person name="O'Donnell K."/>
            <person name="Stajich J.E."/>
            <person name="Bonito G."/>
        </authorList>
    </citation>
    <scope>NUCLEOTIDE SEQUENCE</scope>
    <source>
        <strain evidence="2">NVP60</strain>
    </source>
</reference>
<dbReference type="PROSITE" id="PS50082">
    <property type="entry name" value="WD_REPEATS_2"/>
    <property type="match status" value="1"/>
</dbReference>
<organism evidence="2 3">
    <name type="scientific">Linnemannia gamsii</name>
    <dbReference type="NCBI Taxonomy" id="64522"/>
    <lineage>
        <taxon>Eukaryota</taxon>
        <taxon>Fungi</taxon>
        <taxon>Fungi incertae sedis</taxon>
        <taxon>Mucoromycota</taxon>
        <taxon>Mortierellomycotina</taxon>
        <taxon>Mortierellomycetes</taxon>
        <taxon>Mortierellales</taxon>
        <taxon>Mortierellaceae</taxon>
        <taxon>Linnemannia</taxon>
    </lineage>
</organism>
<feature type="repeat" description="WD" evidence="1">
    <location>
        <begin position="1"/>
        <end position="25"/>
    </location>
</feature>
<gene>
    <name evidence="2" type="ORF">BGZ97_004368</name>
</gene>
<evidence type="ECO:0000256" key="1">
    <source>
        <dbReference type="PROSITE-ProRule" id="PRU00221"/>
    </source>
</evidence>
<protein>
    <recommendedName>
        <fullName evidence="4">WD40 repeat-like protein</fullName>
    </recommendedName>
</protein>
<name>A0A9P6REW7_9FUNG</name>
<comment type="caution">
    <text evidence="2">The sequence shown here is derived from an EMBL/GenBank/DDBJ whole genome shotgun (WGS) entry which is preliminary data.</text>
</comment>
<evidence type="ECO:0008006" key="4">
    <source>
        <dbReference type="Google" id="ProtNLM"/>
    </source>
</evidence>
<dbReference type="Proteomes" id="UP000823405">
    <property type="component" value="Unassembled WGS sequence"/>
</dbReference>
<dbReference type="EMBL" id="JAAAIN010000209">
    <property type="protein sequence ID" value="KAG0318081.1"/>
    <property type="molecule type" value="Genomic_DNA"/>
</dbReference>
<dbReference type="AlphaFoldDB" id="A0A9P6REW7"/>
<sequence length="86" mass="9359">MELATACEDGSIRVWRLSSDDNDGNVVAKLIWGTNLRLLCAEGLIFKDVIDVSPIHQKLLVQCGALGEVLAQEKESNIPPRLQATA</sequence>